<feature type="region of interest" description="Disordered" evidence="13">
    <location>
        <begin position="1400"/>
        <end position="1430"/>
    </location>
</feature>
<evidence type="ECO:0000256" key="12">
    <source>
        <dbReference type="PROSITE-ProRule" id="PRU00042"/>
    </source>
</evidence>
<dbReference type="FunFam" id="3.30.160.60:FF:001001">
    <property type="entry name" value="RE1-silencing transcription factor B"/>
    <property type="match status" value="1"/>
</dbReference>
<dbReference type="Proteomes" id="UP001318040">
    <property type="component" value="Chromosome 21"/>
</dbReference>
<feature type="compositionally biased region" description="Gly residues" evidence="13">
    <location>
        <begin position="60"/>
        <end position="70"/>
    </location>
</feature>
<feature type="domain" description="C2H2-type" evidence="14">
    <location>
        <begin position="447"/>
        <end position="475"/>
    </location>
</feature>
<evidence type="ECO:0000256" key="1">
    <source>
        <dbReference type="ARBA" id="ARBA00004123"/>
    </source>
</evidence>
<feature type="compositionally biased region" description="Basic and acidic residues" evidence="13">
    <location>
        <begin position="1593"/>
        <end position="1614"/>
    </location>
</feature>
<feature type="region of interest" description="Disordered" evidence="13">
    <location>
        <begin position="1470"/>
        <end position="1689"/>
    </location>
</feature>
<feature type="region of interest" description="Disordered" evidence="13">
    <location>
        <begin position="633"/>
        <end position="692"/>
    </location>
</feature>
<keyword evidence="4" id="KW-0678">Repressor</keyword>
<dbReference type="GO" id="GO:0005634">
    <property type="term" value="C:nucleus"/>
    <property type="evidence" value="ECO:0007669"/>
    <property type="project" value="UniProtKB-SubCell"/>
</dbReference>
<feature type="compositionally biased region" description="Pro residues" evidence="13">
    <location>
        <begin position="560"/>
        <end position="571"/>
    </location>
</feature>
<feature type="compositionally biased region" description="Basic and acidic residues" evidence="13">
    <location>
        <begin position="649"/>
        <end position="661"/>
    </location>
</feature>
<dbReference type="InterPro" id="IPR036236">
    <property type="entry name" value="Znf_C2H2_sf"/>
</dbReference>
<feature type="compositionally biased region" description="Basic and acidic residues" evidence="13">
    <location>
        <begin position="1279"/>
        <end position="1324"/>
    </location>
</feature>
<feature type="compositionally biased region" description="Basic and acidic residues" evidence="13">
    <location>
        <begin position="742"/>
        <end position="764"/>
    </location>
</feature>
<feature type="region of interest" description="Disordered" evidence="13">
    <location>
        <begin position="949"/>
        <end position="1095"/>
    </location>
</feature>
<dbReference type="KEGG" id="pmrn:116944669"/>
<dbReference type="Pfam" id="PF13909">
    <property type="entry name" value="zf-H2C2_5"/>
    <property type="match status" value="1"/>
</dbReference>
<feature type="compositionally biased region" description="Acidic residues" evidence="13">
    <location>
        <begin position="48"/>
        <end position="59"/>
    </location>
</feature>
<dbReference type="SMART" id="SM00355">
    <property type="entry name" value="ZnF_C2H2"/>
    <property type="match status" value="8"/>
</dbReference>
<evidence type="ECO:0000256" key="9">
    <source>
        <dbReference type="ARBA" id="ARBA00023015"/>
    </source>
</evidence>
<feature type="compositionally biased region" description="Basic and acidic residues" evidence="13">
    <location>
        <begin position="1624"/>
        <end position="1649"/>
    </location>
</feature>
<dbReference type="Gene3D" id="3.30.160.60">
    <property type="entry name" value="Classic Zinc Finger"/>
    <property type="match status" value="4"/>
</dbReference>
<sequence length="1689" mass="181351">MASGAVSMGCYAGEAPAVPSTECGTSEGPLMAELKTVAELALMSDVDMSYDDDDDDNDDGGSGGERGGGLIKPLLDDDDDDNGISLRLPDRFAQELSKLEAAAVAAAAASAASAEAAVAAAAAAVAAAAGPAPAAMKLEEGARGAVGYFRKITATPVPSRPPMLVQEPLTAVGPCVPQAGEEQALTGESGLPVGGAAVAAAVVVTAVEKDEAVVGSGGEARSRGSRRPKSFFCRPCQFTATSEAEFRHHISSHGVKKYLLEQQGEMNVRTQVHTAAGGPIRCEKCGYNTNRYDHYLAHLKHHERVAGAALPPSPMVPPLRQPNEPRPSENREKHSAVVAPVLAPASAPVVEGGAMVQSGERVFRCVLCLYSTVSEYHWKKHLRNHFPRKVYTCGSCCYYSDRKNNYLQHVRTHTGERPYQCPHCSYSSSQKTHLTRHMRIHSGEKPFHCDQCTYVASNQHEVTRHLRQVHSDGPKPLVCGECGYRTADRSNYKKHVLLHTSPRRFPCPACSYAASKKCNLTYHLGSKHPTYTGTATATTAATMAAATTTTTIVTAARQQQPPPPTVSPAPPALSSSSATSVKVEGAPSKRSVVCGKSDAGSGGGCCAAKVNGVKREARGGKRQGGAVAAAVAARGRAGGPPEVMGPAKETPEKKVKCEEKVPAVGREASQPALPSPSSPRPPPAMMEEAGAELECEEVMSSIVKAAKRKGRRPSLKMAALAMEAEAPVGRSRRRGRKRKRSKELEQKGDDEGVKKPCNESEHVKGVGRKNAKKLKATVRKKAESVVMENGGGGYCRKKRQRNSEKNEAVPPTRKRKTSSGGDDTNEVNGGEGATTACPPSQRRGRRSKANVVMLAADEEGEAASCERAGEPPLPPSSTSSPLTQEAIRAAGVIKQELTPPVLPTPLKNQEVNDSTGAVTLLMKQAEEVTMLTNTTQEVISVVQCTQEATSPVKQAPEVEPPVAKSQPDVPHPPALSPLRHQPPYFSLKPEATTSVASGKQTRAAQRRRLSDKPQAFSGNRSQSPLALCTHDEEESLQSTLKPADAIASSRPRRVPVKRAPRRKINSGRKSVAKSWAGNCSPGWVESPDSKPQPASCEGAVAATAAVVAVTARAEEMPAAGSSPTPSPPISGAHSHLAACAIPSGAAGVDFLCRFAPEPNSGRTSWNQPGSDEDRGGPRMSDAFARALQLQRVDHRQQLQQQQQHLHRMYHLRSYLVRRERSYVHGSGAFDGTSWLKVSTELCGARQCREAVAAVTTAPPSTPSDDGMESPLSLDSDGPFTRHDYSTAHQQQEGRLRASGDEGRGEMDEDEGIHSHDGRSSPERCFDDDEMERTGEEEVARARRKSERRRCRRRRQAFEQKPDLGGVCNVTPIMSQLTTEVVPIPPPPAALPLPPEPLEKGPMLTPPWLRPSPERAPVTSRGPVPPPLPPPLPTRGVCVFCDRHCHGDADYTFRLRRNLVNVYYLERDTAGQNASNGDVEGDGGHCAGHHVGQGMKRAGEGDGEREGEKIAKNDGETGGKEDGEGAGERDEGNNGGRDRKKLREKDGEKITDDAGGKDTEFERVTDVNGKEDVVSQQCGHHKRTKEQYTQTVLSREDDTQTDVPREQDAKADAPREWCAQQNDASPKDRDVRSDASREPDAHTDTYRDQDTQTYILREQYTQTDACRAPSAQVRGAREQETQTDLAVETS</sequence>
<evidence type="ECO:0000313" key="15">
    <source>
        <dbReference type="Proteomes" id="UP001318040"/>
    </source>
</evidence>
<feature type="region of interest" description="Disordered" evidence="13">
    <location>
        <begin position="705"/>
        <end position="881"/>
    </location>
</feature>
<feature type="compositionally biased region" description="Basic and acidic residues" evidence="13">
    <location>
        <begin position="1331"/>
        <end position="1340"/>
    </location>
</feature>
<feature type="compositionally biased region" description="Pro residues" evidence="13">
    <location>
        <begin position="673"/>
        <end position="684"/>
    </location>
</feature>
<feature type="compositionally biased region" description="Polar residues" evidence="13">
    <location>
        <begin position="1160"/>
        <end position="1169"/>
    </location>
</feature>
<dbReference type="InterPro" id="IPR050688">
    <property type="entry name" value="Zinc_finger/UBP_domain"/>
</dbReference>
<dbReference type="GO" id="GO:0008270">
    <property type="term" value="F:zinc ion binding"/>
    <property type="evidence" value="ECO:0007669"/>
    <property type="project" value="UniProtKB-KW"/>
</dbReference>
<dbReference type="GO" id="GO:0005737">
    <property type="term" value="C:cytoplasm"/>
    <property type="evidence" value="ECO:0007669"/>
    <property type="project" value="UniProtKB-SubCell"/>
</dbReference>
<evidence type="ECO:0000256" key="4">
    <source>
        <dbReference type="ARBA" id="ARBA00022491"/>
    </source>
</evidence>
<dbReference type="Pfam" id="PF24540">
    <property type="entry name" value="zf-C2H2_REST"/>
    <property type="match status" value="1"/>
</dbReference>
<feature type="domain" description="C2H2-type" evidence="14">
    <location>
        <begin position="419"/>
        <end position="446"/>
    </location>
</feature>
<feature type="compositionally biased region" description="Basic residues" evidence="13">
    <location>
        <begin position="705"/>
        <end position="714"/>
    </location>
</feature>
<name>A0AAJ7TBD3_PETMA</name>
<feature type="domain" description="C2H2-type" evidence="14">
    <location>
        <begin position="391"/>
        <end position="418"/>
    </location>
</feature>
<keyword evidence="10" id="KW-0804">Transcription</keyword>
<keyword evidence="6" id="KW-0677">Repeat</keyword>
<feature type="compositionally biased region" description="Basic residues" evidence="13">
    <location>
        <begin position="1050"/>
        <end position="1066"/>
    </location>
</feature>
<evidence type="ECO:0000256" key="6">
    <source>
        <dbReference type="ARBA" id="ARBA00022737"/>
    </source>
</evidence>
<proteinExistence type="predicted"/>
<feature type="domain" description="C2H2-type" evidence="14">
    <location>
        <begin position="477"/>
        <end position="504"/>
    </location>
</feature>
<feature type="region of interest" description="Disordered" evidence="13">
    <location>
        <begin position="1253"/>
        <end position="1354"/>
    </location>
</feature>
<dbReference type="SUPFAM" id="SSF57667">
    <property type="entry name" value="beta-beta-alpha zinc fingers"/>
    <property type="match status" value="2"/>
</dbReference>
<keyword evidence="15" id="KW-1185">Reference proteome</keyword>
<dbReference type="GO" id="GO:0045944">
    <property type="term" value="P:positive regulation of transcription by RNA polymerase II"/>
    <property type="evidence" value="ECO:0007669"/>
    <property type="project" value="TreeGrafter"/>
</dbReference>
<dbReference type="PANTHER" id="PTHR24403">
    <property type="entry name" value="ZINC FINGER PROTEIN"/>
    <property type="match status" value="1"/>
</dbReference>
<evidence type="ECO:0000256" key="13">
    <source>
        <dbReference type="SAM" id="MobiDB-lite"/>
    </source>
</evidence>
<keyword evidence="8" id="KW-0862">Zinc</keyword>
<feature type="compositionally biased region" description="Pro residues" evidence="13">
    <location>
        <begin position="311"/>
        <end position="320"/>
    </location>
</feature>
<evidence type="ECO:0000256" key="10">
    <source>
        <dbReference type="ARBA" id="ARBA00023163"/>
    </source>
</evidence>
<feature type="compositionally biased region" description="Basic residues" evidence="13">
    <location>
        <begin position="765"/>
        <end position="779"/>
    </location>
</feature>
<dbReference type="InterPro" id="IPR013087">
    <property type="entry name" value="Znf_C2H2_type"/>
</dbReference>
<accession>A0AAJ7TBD3</accession>
<feature type="compositionally biased region" description="Polar residues" evidence="13">
    <location>
        <begin position="991"/>
        <end position="1003"/>
    </location>
</feature>
<feature type="compositionally biased region" description="Low complexity" evidence="13">
    <location>
        <begin position="715"/>
        <end position="726"/>
    </location>
</feature>
<evidence type="ECO:0000313" key="16">
    <source>
        <dbReference type="RefSeq" id="XP_032814304.1"/>
    </source>
</evidence>
<keyword evidence="3" id="KW-0963">Cytoplasm</keyword>
<reference evidence="16" key="1">
    <citation type="submission" date="2025-08" db="UniProtKB">
        <authorList>
            <consortium name="RefSeq"/>
        </authorList>
    </citation>
    <scope>IDENTIFICATION</scope>
    <source>
        <tissue evidence="16">Sperm</tissue>
    </source>
</reference>
<keyword evidence="9" id="KW-0805">Transcription regulation</keyword>
<keyword evidence="5" id="KW-0479">Metal-binding</keyword>
<feature type="region of interest" description="Disordered" evidence="13">
    <location>
        <begin position="310"/>
        <end position="332"/>
    </location>
</feature>
<evidence type="ECO:0000256" key="8">
    <source>
        <dbReference type="ARBA" id="ARBA00022833"/>
    </source>
</evidence>
<evidence type="ECO:0000256" key="2">
    <source>
        <dbReference type="ARBA" id="ARBA00004496"/>
    </source>
</evidence>
<keyword evidence="7 12" id="KW-0863">Zinc-finger</keyword>
<feature type="compositionally biased region" description="Basic and acidic residues" evidence="13">
    <location>
        <begin position="1540"/>
        <end position="1572"/>
    </location>
</feature>
<protein>
    <submittedName>
        <fullName evidence="16">RE1-silencing transcription factor</fullName>
    </submittedName>
</protein>
<gene>
    <name evidence="16" type="primary">REST</name>
</gene>
<comment type="subcellular location">
    <subcellularLocation>
        <location evidence="2">Cytoplasm</location>
    </subcellularLocation>
    <subcellularLocation>
        <location evidence="1">Nucleus</location>
    </subcellularLocation>
</comment>
<dbReference type="PANTHER" id="PTHR24403:SF102">
    <property type="entry name" value="RE1-SILENCING TRANSCRIPTION FACTOR"/>
    <property type="match status" value="1"/>
</dbReference>
<feature type="compositionally biased region" description="Basic residues" evidence="13">
    <location>
        <begin position="730"/>
        <end position="741"/>
    </location>
</feature>
<dbReference type="InterPro" id="IPR057281">
    <property type="entry name" value="Zfn-C2H2_REST"/>
</dbReference>
<feature type="region of interest" description="Disordered" evidence="13">
    <location>
        <begin position="1159"/>
        <end position="1179"/>
    </location>
</feature>
<keyword evidence="11" id="KW-0539">Nucleus</keyword>
<evidence type="ECO:0000256" key="5">
    <source>
        <dbReference type="ARBA" id="ARBA00022723"/>
    </source>
</evidence>
<feature type="compositionally biased region" description="Low complexity" evidence="13">
    <location>
        <begin position="572"/>
        <end position="581"/>
    </location>
</feature>
<organism evidence="15 16">
    <name type="scientific">Petromyzon marinus</name>
    <name type="common">Sea lamprey</name>
    <dbReference type="NCBI Taxonomy" id="7757"/>
    <lineage>
        <taxon>Eukaryota</taxon>
        <taxon>Metazoa</taxon>
        <taxon>Chordata</taxon>
        <taxon>Craniata</taxon>
        <taxon>Vertebrata</taxon>
        <taxon>Cyclostomata</taxon>
        <taxon>Hyperoartia</taxon>
        <taxon>Petromyzontiformes</taxon>
        <taxon>Petromyzontidae</taxon>
        <taxon>Petromyzon</taxon>
    </lineage>
</organism>
<dbReference type="FunFam" id="3.30.160.60:FF:000662">
    <property type="entry name" value="RE1-silencing transcription factor A"/>
    <property type="match status" value="1"/>
</dbReference>
<dbReference type="PROSITE" id="PS50157">
    <property type="entry name" value="ZINC_FINGER_C2H2_2"/>
    <property type="match status" value="4"/>
</dbReference>
<feature type="compositionally biased region" description="Basic and acidic residues" evidence="13">
    <location>
        <begin position="1496"/>
        <end position="1531"/>
    </location>
</feature>
<evidence type="ECO:0000256" key="11">
    <source>
        <dbReference type="ARBA" id="ARBA00023242"/>
    </source>
</evidence>
<dbReference type="RefSeq" id="XP_032814304.1">
    <property type="nucleotide sequence ID" value="XM_032958413.1"/>
</dbReference>
<evidence type="ECO:0000259" key="14">
    <source>
        <dbReference type="PROSITE" id="PS50157"/>
    </source>
</evidence>
<feature type="region of interest" description="Disordered" evidence="13">
    <location>
        <begin position="557"/>
        <end position="589"/>
    </location>
</feature>
<feature type="compositionally biased region" description="Basic residues" evidence="13">
    <location>
        <begin position="1341"/>
        <end position="1354"/>
    </location>
</feature>
<evidence type="ECO:0000256" key="7">
    <source>
        <dbReference type="ARBA" id="ARBA00022771"/>
    </source>
</evidence>
<dbReference type="FunFam" id="3.30.160.60:FF:000395">
    <property type="entry name" value="zinc finger protein 513"/>
    <property type="match status" value="1"/>
</dbReference>
<evidence type="ECO:0000256" key="3">
    <source>
        <dbReference type="ARBA" id="ARBA00022490"/>
    </source>
</evidence>
<feature type="region of interest" description="Disordered" evidence="13">
    <location>
        <begin position="48"/>
        <end position="78"/>
    </location>
</feature>